<keyword evidence="4" id="KW-1185">Reference proteome</keyword>
<evidence type="ECO:0000256" key="1">
    <source>
        <dbReference type="SAM" id="MobiDB-lite"/>
    </source>
</evidence>
<evidence type="ECO:0000313" key="3">
    <source>
        <dbReference type="EMBL" id="CDM60129.1"/>
    </source>
</evidence>
<keyword evidence="3" id="KW-0614">Plasmid</keyword>
<evidence type="ECO:0000313" key="4">
    <source>
        <dbReference type="Proteomes" id="UP000019443"/>
    </source>
</evidence>
<dbReference type="PANTHER" id="PTHR33678:SF1">
    <property type="entry name" value="BLL1576 PROTEIN"/>
    <property type="match status" value="1"/>
</dbReference>
<reference evidence="3" key="1">
    <citation type="submission" date="2013-11" db="EMBL/GenBank/DDBJ databases">
        <title>Draft genome sequence of the broad-host-range Rhizobium sp. LPU83 strain, a member of the low-genetic diversity Oregon-like Rhizobium sp. group.</title>
        <authorList>
            <person name="Wibberg D."/>
            <person name="Puehler A."/>
            <person name="Schlueter A."/>
        </authorList>
    </citation>
    <scope>NUCLEOTIDE SEQUENCE [LARGE SCALE GENOMIC DNA]</scope>
    <source>
        <strain evidence="3">LPU83</strain>
        <plasmid evidence="3">pLPU83b</plasmid>
    </source>
</reference>
<comment type="caution">
    <text evidence="3">The sequence shown here is derived from an EMBL/GenBank/DDBJ whole genome shotgun (WGS) entry which is preliminary data.</text>
</comment>
<protein>
    <recommendedName>
        <fullName evidence="2">Transposase IS66 central domain-containing protein</fullName>
    </recommendedName>
</protein>
<dbReference type="Proteomes" id="UP000019443">
    <property type="component" value="Unassembled WGS sequence"/>
</dbReference>
<dbReference type="EMBL" id="CBYB010000010">
    <property type="protein sequence ID" value="CDM60129.1"/>
    <property type="molecule type" value="Genomic_DNA"/>
</dbReference>
<dbReference type="InterPro" id="IPR004291">
    <property type="entry name" value="Transposase_IS66_central"/>
</dbReference>
<dbReference type="Pfam" id="PF03050">
    <property type="entry name" value="DDE_Tnp_IS66"/>
    <property type="match status" value="1"/>
</dbReference>
<dbReference type="AlphaFoldDB" id="W6RH47"/>
<evidence type="ECO:0000259" key="2">
    <source>
        <dbReference type="Pfam" id="PF03050"/>
    </source>
</evidence>
<geneLocation type="plasmid" evidence="3">
    <name>pLPU83b</name>
</geneLocation>
<sequence length="175" mass="19014">MAPADLLEGSWPANLAQIAVSRHSEHMPLNRHVAVIGTGANRPHGPGRLDGAPGWRNRANSRPHGQTPDIGKRSALRPRATAPVLNPGRGKTKTGYLWAVLRDDRGWNGSAPPGEVFHYRPGRNGEYAAELYDFNDTIQVDAYGGYSHLATPKSSGGDALRLSWAHLWTPRLCKG</sequence>
<gene>
    <name evidence="3" type="ORF">LPU83_pLPU83b_0133</name>
</gene>
<organism evidence="3 4">
    <name type="scientific">Rhizobium favelukesii</name>
    <dbReference type="NCBI Taxonomy" id="348824"/>
    <lineage>
        <taxon>Bacteria</taxon>
        <taxon>Pseudomonadati</taxon>
        <taxon>Pseudomonadota</taxon>
        <taxon>Alphaproteobacteria</taxon>
        <taxon>Hyphomicrobiales</taxon>
        <taxon>Rhizobiaceae</taxon>
        <taxon>Rhizobium/Agrobacterium group</taxon>
        <taxon>Rhizobium</taxon>
    </lineage>
</organism>
<feature type="region of interest" description="Disordered" evidence="1">
    <location>
        <begin position="37"/>
        <end position="88"/>
    </location>
</feature>
<feature type="domain" description="Transposase IS66 central" evidence="2">
    <location>
        <begin position="81"/>
        <end position="166"/>
    </location>
</feature>
<dbReference type="PANTHER" id="PTHR33678">
    <property type="entry name" value="BLL1576 PROTEIN"/>
    <property type="match status" value="1"/>
</dbReference>
<name>W6RH47_9HYPH</name>
<proteinExistence type="predicted"/>
<dbReference type="InterPro" id="IPR052344">
    <property type="entry name" value="Transposase-related"/>
</dbReference>
<accession>W6RH47</accession>